<keyword evidence="9" id="KW-1185">Reference proteome</keyword>
<organism evidence="8">
    <name type="scientific">Intestinibacter bartlettii</name>
    <dbReference type="NCBI Taxonomy" id="261299"/>
    <lineage>
        <taxon>Bacteria</taxon>
        <taxon>Bacillati</taxon>
        <taxon>Bacillota</taxon>
        <taxon>Clostridia</taxon>
        <taxon>Peptostreptococcales</taxon>
        <taxon>Peptostreptococcaceae</taxon>
        <taxon>Intestinibacter</taxon>
    </lineage>
</organism>
<keyword evidence="4 5" id="KW-0472">Membrane</keyword>
<proteinExistence type="predicted"/>
<dbReference type="PANTHER" id="PTHR33507">
    <property type="entry name" value="INNER MEMBRANE PROTEIN YBBJ"/>
    <property type="match status" value="1"/>
</dbReference>
<feature type="transmembrane region" description="Helical" evidence="5">
    <location>
        <begin position="6"/>
        <end position="23"/>
    </location>
</feature>
<evidence type="ECO:0000256" key="4">
    <source>
        <dbReference type="ARBA" id="ARBA00023136"/>
    </source>
</evidence>
<dbReference type="EMBL" id="JAJBMB010000006">
    <property type="protein sequence ID" value="MCB5446161.1"/>
    <property type="molecule type" value="Genomic_DNA"/>
</dbReference>
<evidence type="ECO:0000313" key="8">
    <source>
        <dbReference type="EMBL" id="VYT90478.1"/>
    </source>
</evidence>
<dbReference type="AlphaFoldDB" id="A0A6N3AJS4"/>
<evidence type="ECO:0000256" key="3">
    <source>
        <dbReference type="ARBA" id="ARBA00022989"/>
    </source>
</evidence>
<evidence type="ECO:0000256" key="1">
    <source>
        <dbReference type="ARBA" id="ARBA00004141"/>
    </source>
</evidence>
<comment type="subcellular location">
    <subcellularLocation>
        <location evidence="1">Membrane</location>
        <topology evidence="1">Multi-pass membrane protein</topology>
    </subcellularLocation>
</comment>
<evidence type="ECO:0000256" key="2">
    <source>
        <dbReference type="ARBA" id="ARBA00022692"/>
    </source>
</evidence>
<evidence type="ECO:0000256" key="5">
    <source>
        <dbReference type="SAM" id="Phobius"/>
    </source>
</evidence>
<dbReference type="Gene3D" id="2.40.50.140">
    <property type="entry name" value="Nucleic acid-binding proteins"/>
    <property type="match status" value="1"/>
</dbReference>
<evidence type="ECO:0000259" key="6">
    <source>
        <dbReference type="Pfam" id="PF01957"/>
    </source>
</evidence>
<accession>A0A6N3AJS4</accession>
<dbReference type="GeneID" id="89565701"/>
<evidence type="ECO:0000313" key="7">
    <source>
        <dbReference type="EMBL" id="MCB5446161.1"/>
    </source>
</evidence>
<reference evidence="7 9" key="2">
    <citation type="submission" date="2021-10" db="EMBL/GenBank/DDBJ databases">
        <title>Collection of gut derived symbiotic bacterial strains cultured from healthy donors.</title>
        <authorList>
            <person name="Lin H."/>
            <person name="Littmann E."/>
            <person name="Claire K."/>
            <person name="Pamer E."/>
        </authorList>
    </citation>
    <scope>NUCLEOTIDE SEQUENCE [LARGE SCALE GENOMIC DNA]</scope>
    <source>
        <strain evidence="7 9">MSK.17.68</strain>
    </source>
</reference>
<reference evidence="8" key="1">
    <citation type="submission" date="2019-11" db="EMBL/GenBank/DDBJ databases">
        <authorList>
            <person name="Feng L."/>
        </authorList>
    </citation>
    <scope>NUCLEOTIDE SEQUENCE</scope>
    <source>
        <strain evidence="8">IbartlettiiLFYP30</strain>
    </source>
</reference>
<gene>
    <name evidence="8" type="ORF">IBLFYP30_01282</name>
    <name evidence="7" type="ORF">LIP50_08115</name>
</gene>
<dbReference type="EMBL" id="CACRUE010000022">
    <property type="protein sequence ID" value="VYT90478.1"/>
    <property type="molecule type" value="Genomic_DNA"/>
</dbReference>
<dbReference type="PANTHER" id="PTHR33507:SF3">
    <property type="entry name" value="INNER MEMBRANE PROTEIN YBBJ"/>
    <property type="match status" value="1"/>
</dbReference>
<dbReference type="Proteomes" id="UP001299409">
    <property type="component" value="Unassembled WGS sequence"/>
</dbReference>
<dbReference type="RefSeq" id="WP_022072065.1">
    <property type="nucleotide sequence ID" value="NZ_BAABYO010000001.1"/>
</dbReference>
<keyword evidence="3 5" id="KW-1133">Transmembrane helix</keyword>
<dbReference type="GO" id="GO:0005886">
    <property type="term" value="C:plasma membrane"/>
    <property type="evidence" value="ECO:0007669"/>
    <property type="project" value="TreeGrafter"/>
</dbReference>
<keyword evidence="2 5" id="KW-0812">Transmembrane</keyword>
<feature type="transmembrane region" description="Helical" evidence="5">
    <location>
        <begin position="28"/>
        <end position="45"/>
    </location>
</feature>
<dbReference type="Pfam" id="PF01957">
    <property type="entry name" value="NfeD"/>
    <property type="match status" value="1"/>
</dbReference>
<feature type="domain" description="NfeD-like C-terminal" evidence="6">
    <location>
        <begin position="85"/>
        <end position="141"/>
    </location>
</feature>
<feature type="transmembrane region" description="Helical" evidence="5">
    <location>
        <begin position="51"/>
        <end position="71"/>
    </location>
</feature>
<dbReference type="InterPro" id="IPR052165">
    <property type="entry name" value="Membrane_assoc_protease"/>
</dbReference>
<dbReference type="SUPFAM" id="SSF141322">
    <property type="entry name" value="NfeD domain-like"/>
    <property type="match status" value="1"/>
</dbReference>
<evidence type="ECO:0000313" key="9">
    <source>
        <dbReference type="Proteomes" id="UP001299409"/>
    </source>
</evidence>
<protein>
    <submittedName>
        <fullName evidence="7">NfeD family protein</fullName>
    </submittedName>
</protein>
<dbReference type="InterPro" id="IPR012340">
    <property type="entry name" value="NA-bd_OB-fold"/>
</dbReference>
<dbReference type="InterPro" id="IPR002810">
    <property type="entry name" value="NfeD-like_C"/>
</dbReference>
<sequence length="172" mass="19198">MSISIGTFWFIVAIIFGVGELMTTSLTLIWFSIGALLVMFLSIFIESILWQVIIFAVVSIILLVIATKYLVDRDKDVKYNTNLQGIISQKAIVTQTIEPYETGVAKLNGEEWTAMSKDETRIEAGKLVEVVAIEGVKLIVKEVSEELLEGEPIKENKDSISKEIDIKIKTSK</sequence>
<name>A0A6N3AJS4_9FIRM</name>